<dbReference type="SUPFAM" id="SSF46894">
    <property type="entry name" value="C-terminal effector domain of the bipartite response regulators"/>
    <property type="match status" value="1"/>
</dbReference>
<keyword evidence="2" id="KW-0238">DNA-binding</keyword>
<evidence type="ECO:0000313" key="5">
    <source>
        <dbReference type="EMBL" id="NGO43015.1"/>
    </source>
</evidence>
<name>A0ABX0DMC4_9ACTN</name>
<protein>
    <submittedName>
        <fullName evidence="5">Response regulator transcription factor</fullName>
    </submittedName>
</protein>
<dbReference type="PROSITE" id="PS50043">
    <property type="entry name" value="HTH_LUXR_2"/>
    <property type="match status" value="1"/>
</dbReference>
<dbReference type="PANTHER" id="PTHR44688:SF16">
    <property type="entry name" value="DNA-BINDING TRANSCRIPTIONAL ACTIVATOR DEVR_DOSR"/>
    <property type="match status" value="1"/>
</dbReference>
<organism evidence="5 6">
    <name type="scientific">Streptomyces ureilyticus</name>
    <dbReference type="NCBI Taxonomy" id="1775131"/>
    <lineage>
        <taxon>Bacteria</taxon>
        <taxon>Bacillati</taxon>
        <taxon>Actinomycetota</taxon>
        <taxon>Actinomycetes</taxon>
        <taxon>Kitasatosporales</taxon>
        <taxon>Streptomycetaceae</taxon>
        <taxon>Streptomyces</taxon>
    </lineage>
</organism>
<dbReference type="InterPro" id="IPR000792">
    <property type="entry name" value="Tscrpt_reg_LuxR_C"/>
</dbReference>
<dbReference type="Gene3D" id="3.40.50.2300">
    <property type="match status" value="1"/>
</dbReference>
<sequence>MHRVLLTGGPALLREAYARIIEDSAFLTVQAQIPELAHALAQLPSARPDILLIDAMALAPSPNTTTLLSLRRAAARTTLAVIGDTPAEDVDPLLRAGVTGVLDRQMEAAPFVMALDLIGRGGTVVSSPSTGTRVAAAPPSQMLDQLSTRERQILTLVATEPDNSTLAHLLSISPLTVKSHVNRILRKLGASSRAHLVSIAYESGLVSPGLPAGRAFSR</sequence>
<accession>A0ABX0DMC4</accession>
<keyword evidence="6" id="KW-1185">Reference proteome</keyword>
<keyword evidence="3" id="KW-0804">Transcription</keyword>
<evidence type="ECO:0000259" key="4">
    <source>
        <dbReference type="PROSITE" id="PS50043"/>
    </source>
</evidence>
<comment type="caution">
    <text evidence="5">The sequence shown here is derived from an EMBL/GenBank/DDBJ whole genome shotgun (WGS) entry which is preliminary data.</text>
</comment>
<dbReference type="PANTHER" id="PTHR44688">
    <property type="entry name" value="DNA-BINDING TRANSCRIPTIONAL ACTIVATOR DEVR_DOSR"/>
    <property type="match status" value="1"/>
</dbReference>
<evidence type="ECO:0000256" key="2">
    <source>
        <dbReference type="ARBA" id="ARBA00023125"/>
    </source>
</evidence>
<dbReference type="Pfam" id="PF00196">
    <property type="entry name" value="GerE"/>
    <property type="match status" value="1"/>
</dbReference>
<dbReference type="Proteomes" id="UP001518140">
    <property type="component" value="Unassembled WGS sequence"/>
</dbReference>
<reference evidence="5 6" key="1">
    <citation type="submission" date="2020-02" db="EMBL/GenBank/DDBJ databases">
        <title>Whole-genome analyses of novel actinobacteria.</title>
        <authorList>
            <person name="Sahin N."/>
            <person name="Tokatli A."/>
        </authorList>
    </citation>
    <scope>NUCLEOTIDE SEQUENCE [LARGE SCALE GENOMIC DNA]</scope>
    <source>
        <strain evidence="5 6">YC419</strain>
    </source>
</reference>
<gene>
    <name evidence="5" type="ORF">G6048_12815</name>
</gene>
<evidence type="ECO:0000256" key="1">
    <source>
        <dbReference type="ARBA" id="ARBA00023015"/>
    </source>
</evidence>
<evidence type="ECO:0000256" key="3">
    <source>
        <dbReference type="ARBA" id="ARBA00023163"/>
    </source>
</evidence>
<dbReference type="SMART" id="SM00421">
    <property type="entry name" value="HTH_LUXR"/>
    <property type="match status" value="1"/>
</dbReference>
<dbReference type="InterPro" id="IPR016032">
    <property type="entry name" value="Sig_transdc_resp-reg_C-effctor"/>
</dbReference>
<dbReference type="PRINTS" id="PR00038">
    <property type="entry name" value="HTHLUXR"/>
</dbReference>
<evidence type="ECO:0000313" key="6">
    <source>
        <dbReference type="Proteomes" id="UP001518140"/>
    </source>
</evidence>
<keyword evidence="1" id="KW-0805">Transcription regulation</keyword>
<dbReference type="CDD" id="cd06170">
    <property type="entry name" value="LuxR_C_like"/>
    <property type="match status" value="1"/>
</dbReference>
<proteinExistence type="predicted"/>
<dbReference type="EMBL" id="JAAKZX010000031">
    <property type="protein sequence ID" value="NGO43015.1"/>
    <property type="molecule type" value="Genomic_DNA"/>
</dbReference>
<feature type="domain" description="HTH luxR-type" evidence="4">
    <location>
        <begin position="139"/>
        <end position="204"/>
    </location>
</feature>
<dbReference type="RefSeq" id="WP_165339631.1">
    <property type="nucleotide sequence ID" value="NZ_JAAKZX010000031.1"/>
</dbReference>